<dbReference type="AlphaFoldDB" id="A0A1M7T584"/>
<evidence type="ECO:0000256" key="1">
    <source>
        <dbReference type="SAM" id="Phobius"/>
    </source>
</evidence>
<dbReference type="OrthoDB" id="47051at2"/>
<dbReference type="EMBL" id="FRDJ01000009">
    <property type="protein sequence ID" value="SHN65881.1"/>
    <property type="molecule type" value="Genomic_DNA"/>
</dbReference>
<dbReference type="RefSeq" id="WP_072760186.1">
    <property type="nucleotide sequence ID" value="NZ_FRDJ01000009.1"/>
</dbReference>
<dbReference type="STRING" id="1121883.SAMN02745226_01555"/>
<feature type="transmembrane region" description="Helical" evidence="1">
    <location>
        <begin position="20"/>
        <end position="41"/>
    </location>
</feature>
<keyword evidence="1" id="KW-0812">Transmembrane</keyword>
<dbReference type="Proteomes" id="UP000184207">
    <property type="component" value="Unassembled WGS sequence"/>
</dbReference>
<evidence type="ECO:0008006" key="4">
    <source>
        <dbReference type="Google" id="ProtNLM"/>
    </source>
</evidence>
<name>A0A1M7T584_FERGO</name>
<sequence>MRTGGKKTYIGRRKEREVNWVKPTIIVFGILLVIIGLYFGVKIAAIRNSPEFDLTKISAYYFYLPDLSTDISKIVEANNSLVIVDGNKRVVDIIDIPATLFVNSSKIDALNTNPKDFAVAVLGLLQIKSDYVYTVTLKSDYLRKIGVSNIDEMINTYGKRGLQIFDYFSLKGQVSILRPESIITDASLAKLYSSLGKFNIRKHALPLLTQKPLKITVDEKIYYRTYLDEGKLSGFLEELKK</sequence>
<keyword evidence="1" id="KW-0472">Membrane</keyword>
<gene>
    <name evidence="2" type="ORF">SAMN02745226_01555</name>
</gene>
<reference evidence="3" key="1">
    <citation type="submission" date="2016-12" db="EMBL/GenBank/DDBJ databases">
        <authorList>
            <person name="Varghese N."/>
            <person name="Submissions S."/>
        </authorList>
    </citation>
    <scope>NUCLEOTIDE SEQUENCE [LARGE SCALE GENOMIC DNA]</scope>
    <source>
        <strain evidence="3">DSM 13020</strain>
    </source>
</reference>
<accession>A0A1M7T584</accession>
<keyword evidence="3" id="KW-1185">Reference proteome</keyword>
<evidence type="ECO:0000313" key="3">
    <source>
        <dbReference type="Proteomes" id="UP000184207"/>
    </source>
</evidence>
<protein>
    <recommendedName>
        <fullName evidence="4">Transcriptional attenuator, LytR family</fullName>
    </recommendedName>
</protein>
<proteinExistence type="predicted"/>
<evidence type="ECO:0000313" key="2">
    <source>
        <dbReference type="EMBL" id="SHN65881.1"/>
    </source>
</evidence>
<keyword evidence="1" id="KW-1133">Transmembrane helix</keyword>
<organism evidence="2 3">
    <name type="scientific">Fervidobacterium gondwanense DSM 13020</name>
    <dbReference type="NCBI Taxonomy" id="1121883"/>
    <lineage>
        <taxon>Bacteria</taxon>
        <taxon>Thermotogati</taxon>
        <taxon>Thermotogota</taxon>
        <taxon>Thermotogae</taxon>
        <taxon>Thermotogales</taxon>
        <taxon>Fervidobacteriaceae</taxon>
        <taxon>Fervidobacterium</taxon>
    </lineage>
</organism>